<dbReference type="PROSITE" id="PS51257">
    <property type="entry name" value="PROKAR_LIPOPROTEIN"/>
    <property type="match status" value="1"/>
</dbReference>
<feature type="region of interest" description="Disordered" evidence="1">
    <location>
        <begin position="19"/>
        <end position="68"/>
    </location>
</feature>
<comment type="caution">
    <text evidence="4">The sequence shown here is derived from an EMBL/GenBank/DDBJ whole genome shotgun (WGS) entry which is preliminary data.</text>
</comment>
<keyword evidence="2" id="KW-0732">Signal</keyword>
<dbReference type="Pfam" id="PF02557">
    <property type="entry name" value="VanY"/>
    <property type="match status" value="1"/>
</dbReference>
<keyword evidence="4" id="KW-0645">Protease</keyword>
<dbReference type="Proteomes" id="UP001519331">
    <property type="component" value="Unassembled WGS sequence"/>
</dbReference>
<dbReference type="EMBL" id="JAGINX010000001">
    <property type="protein sequence ID" value="MBP2317227.1"/>
    <property type="molecule type" value="Genomic_DNA"/>
</dbReference>
<dbReference type="InterPro" id="IPR052179">
    <property type="entry name" value="DD-CPase-like"/>
</dbReference>
<dbReference type="InterPro" id="IPR003709">
    <property type="entry name" value="VanY-like_core_dom"/>
</dbReference>
<keyword evidence="4" id="KW-0121">Carboxypeptidase</keyword>
<dbReference type="InterPro" id="IPR009045">
    <property type="entry name" value="Zn_M74/Hedgehog-like"/>
</dbReference>
<evidence type="ECO:0000313" key="4">
    <source>
        <dbReference type="EMBL" id="MBP2317227.1"/>
    </source>
</evidence>
<feature type="compositionally biased region" description="Low complexity" evidence="1">
    <location>
        <begin position="30"/>
        <end position="39"/>
    </location>
</feature>
<evidence type="ECO:0000313" key="5">
    <source>
        <dbReference type="Proteomes" id="UP001519331"/>
    </source>
</evidence>
<name>A0ABS4SYE6_9MICC</name>
<keyword evidence="5" id="KW-1185">Reference proteome</keyword>
<dbReference type="InterPro" id="IPR058193">
    <property type="entry name" value="VanY/YodJ_core_dom"/>
</dbReference>
<dbReference type="Gene3D" id="3.30.1380.10">
    <property type="match status" value="1"/>
</dbReference>
<keyword evidence="4" id="KW-0378">Hydrolase</keyword>
<feature type="domain" description="D-alanyl-D-alanine carboxypeptidase-like core" evidence="3">
    <location>
        <begin position="104"/>
        <end position="232"/>
    </location>
</feature>
<dbReference type="PANTHER" id="PTHR34385">
    <property type="entry name" value="D-ALANYL-D-ALANINE CARBOXYPEPTIDASE"/>
    <property type="match status" value="1"/>
</dbReference>
<evidence type="ECO:0000256" key="1">
    <source>
        <dbReference type="SAM" id="MobiDB-lite"/>
    </source>
</evidence>
<protein>
    <submittedName>
        <fullName evidence="4">D-alanyl-D-alanine carboxypeptidase</fullName>
        <ecNumber evidence="4">3.4.16.4</ecNumber>
    </submittedName>
</protein>
<feature type="signal peptide" evidence="2">
    <location>
        <begin position="1"/>
        <end position="22"/>
    </location>
</feature>
<accession>A0ABS4SYE6</accession>
<dbReference type="PANTHER" id="PTHR34385:SF1">
    <property type="entry name" value="PEPTIDOGLYCAN L-ALANYL-D-GLUTAMATE ENDOPEPTIDASE CWLK"/>
    <property type="match status" value="1"/>
</dbReference>
<sequence>MRRSLLSTAAAGTLLLTAACGADEEPTQGDPAQQQSAPEQDADQAPDSDPDSDDDAGSAPASEASWDPASLHVLVNKADPLDPADHVPSDLTPVTAPADHEDVQMRQEPAEALEELFSAASADEIPLVVASAYRSYDYQSTVYQGHVDNLGQEAADEVSARPGHSEHQTGLAVDLSYPGNEDCHLRTCFGETPTGIWLAENAHEHGFIIRYPEGSQEITGFSYEPWHLRYVSEATAADVADQGVTLEEYWDQPAAPDYEDA</sequence>
<dbReference type="EC" id="3.4.16.4" evidence="4"/>
<dbReference type="GO" id="GO:0009002">
    <property type="term" value="F:serine-type D-Ala-D-Ala carboxypeptidase activity"/>
    <property type="evidence" value="ECO:0007669"/>
    <property type="project" value="UniProtKB-EC"/>
</dbReference>
<evidence type="ECO:0000256" key="2">
    <source>
        <dbReference type="SAM" id="SignalP"/>
    </source>
</evidence>
<dbReference type="SUPFAM" id="SSF55166">
    <property type="entry name" value="Hedgehog/DD-peptidase"/>
    <property type="match status" value="1"/>
</dbReference>
<dbReference type="RefSeq" id="WP_210047427.1">
    <property type="nucleotide sequence ID" value="NZ_JAGINX010000001.1"/>
</dbReference>
<dbReference type="CDD" id="cd14852">
    <property type="entry name" value="LD-carboxypeptidase"/>
    <property type="match status" value="1"/>
</dbReference>
<reference evidence="4 5" key="1">
    <citation type="submission" date="2021-03" db="EMBL/GenBank/DDBJ databases">
        <title>Sequencing the genomes of 1000 actinobacteria strains.</title>
        <authorList>
            <person name="Klenk H.-P."/>
        </authorList>
    </citation>
    <scope>NUCLEOTIDE SEQUENCE [LARGE SCALE GENOMIC DNA]</scope>
    <source>
        <strain evidence="4 5">DSM 12544</strain>
    </source>
</reference>
<gene>
    <name evidence="4" type="ORF">JOF45_000246</name>
</gene>
<feature type="compositionally biased region" description="Acidic residues" evidence="1">
    <location>
        <begin position="40"/>
        <end position="56"/>
    </location>
</feature>
<organism evidence="4 5">
    <name type="scientific">Nesterenkonia lacusekhoensis</name>
    <dbReference type="NCBI Taxonomy" id="150832"/>
    <lineage>
        <taxon>Bacteria</taxon>
        <taxon>Bacillati</taxon>
        <taxon>Actinomycetota</taxon>
        <taxon>Actinomycetes</taxon>
        <taxon>Micrococcales</taxon>
        <taxon>Micrococcaceae</taxon>
        <taxon>Nesterenkonia</taxon>
    </lineage>
</organism>
<evidence type="ECO:0000259" key="3">
    <source>
        <dbReference type="Pfam" id="PF02557"/>
    </source>
</evidence>
<feature type="chain" id="PRO_5047408459" evidence="2">
    <location>
        <begin position="23"/>
        <end position="261"/>
    </location>
</feature>
<proteinExistence type="predicted"/>